<accession>I4A0W3</accession>
<proteinExistence type="predicted"/>
<dbReference type="SMART" id="SM00642">
    <property type="entry name" value="Aamy"/>
    <property type="match status" value="1"/>
</dbReference>
<dbReference type="GeneID" id="71568784"/>
<dbReference type="RefSeq" id="WP_014791159.1">
    <property type="nucleotide sequence ID" value="NC_018016.1"/>
</dbReference>
<dbReference type="AlphaFoldDB" id="I4A0W3"/>
<reference evidence="4 5" key="1">
    <citation type="submission" date="2012-06" db="EMBL/GenBank/DDBJ databases">
        <title>The complete genome of Ornithobacterium rhinotracheale DSM 15997.</title>
        <authorList>
            <consortium name="US DOE Joint Genome Institute (JGI-PGF)"/>
            <person name="Lucas S."/>
            <person name="Copeland A."/>
            <person name="Lapidus A."/>
            <person name="Goodwin L."/>
            <person name="Pitluck S."/>
            <person name="Peters L."/>
            <person name="Mikhailova N."/>
            <person name="Teshima H."/>
            <person name="Kyrpides N."/>
            <person name="Mavromatis K."/>
            <person name="Pagani I."/>
            <person name="Ivanova N."/>
            <person name="Ovchinnikova G."/>
            <person name="Zeytun A."/>
            <person name="Detter J.C."/>
            <person name="Han C."/>
            <person name="Land M."/>
            <person name="Hauser L."/>
            <person name="Markowitz V."/>
            <person name="Cheng J.-F."/>
            <person name="Hugenholtz P."/>
            <person name="Woyke T."/>
            <person name="Wu D."/>
            <person name="Lang E."/>
            <person name="Kopitz M."/>
            <person name="Brambilla E."/>
            <person name="Klenk H.-P."/>
            <person name="Eisen J.A."/>
        </authorList>
    </citation>
    <scope>NUCLEOTIDE SEQUENCE [LARGE SCALE GENOMIC DNA]</scope>
    <source>
        <strain evidence="5">ATCC 51463 / DSM 15997 / CCUG 23171 / LMG 9086</strain>
    </source>
</reference>
<dbReference type="GeneID" id="97258076"/>
<gene>
    <name evidence="4" type="ordered locus">Ornrh_1424</name>
</gene>
<dbReference type="GO" id="GO:0005975">
    <property type="term" value="P:carbohydrate metabolic process"/>
    <property type="evidence" value="ECO:0007669"/>
    <property type="project" value="InterPro"/>
</dbReference>
<dbReference type="Gene3D" id="3.20.20.80">
    <property type="entry name" value="Glycosidases"/>
    <property type="match status" value="1"/>
</dbReference>
<dbReference type="GO" id="GO:0016798">
    <property type="term" value="F:hydrolase activity, acting on glycosyl bonds"/>
    <property type="evidence" value="ECO:0007669"/>
    <property type="project" value="UniProtKB-KW"/>
</dbReference>
<keyword evidence="2 4" id="KW-0326">Glycosidase</keyword>
<dbReference type="eggNOG" id="COG0366">
    <property type="taxonomic scope" value="Bacteria"/>
</dbReference>
<dbReference type="SUPFAM" id="SSF51011">
    <property type="entry name" value="Glycosyl hydrolase domain"/>
    <property type="match status" value="1"/>
</dbReference>
<sequence length="595" mass="70031">MDFKASHTAYDSPPEWAKNAIWYQILVERFYNADHSNDPKLENIKSAWPGNLDETWQITRWTSDWYANPPHSPDKLLMQQWYDQVQGRRYGGDIQGIIDKLDYLEDLGINALYLNPINDSPSLHKYDARYYHHVDIHFGPDPEGDKKIIAQEDPADPSTWQWTSADLLFLELVEKVHARNMHIIIDFSWNHTGNEFWAWQDLVKNKNKSPYKTWYNISEFDDDQEDAELSYQGWSGVKEMPEFRKIQYSEKVSGFPYEGDLDESLKSHILKVAQRWLAPDGDPSKGIDGYRLDVADQIGMNFWRKFRQRVRHVKPDALLVGEIWWETWPDKMMDPRPYLKGDIFDSIMFYQGYRFARAFFGRNEQYAGALDMAENLRLSVSGMKRSTIDCLMMMSASHDTPRLLTSFFNKGKYKHLAKPMDDVSYKTQKPDEETYLRVKNFLVFQFTMPGAPQIWAGDEMGMWGADDPDCRKPLWWKEFDFDPETANPFEEAESIYNEVGFNDELHAFYKKIIALRKKHEVLNKGTTRFLYTDQDLLIVQRKRGNERFIIAFNNHTETINLEFIPLHLKGYDVWNDCPVERIMSLPPLSFTIIKK</sequence>
<dbReference type="CDD" id="cd11338">
    <property type="entry name" value="AmyAc_CMD"/>
    <property type="match status" value="1"/>
</dbReference>
<dbReference type="PATRIC" id="fig|867902.3.peg.1396"/>
<evidence type="ECO:0000313" key="4">
    <source>
        <dbReference type="EMBL" id="AFL97597.1"/>
    </source>
</evidence>
<dbReference type="PANTHER" id="PTHR10357:SF210">
    <property type="entry name" value="MALTODEXTRIN GLUCOSIDASE"/>
    <property type="match status" value="1"/>
</dbReference>
<dbReference type="InterPro" id="IPR017853">
    <property type="entry name" value="GH"/>
</dbReference>
<dbReference type="Gene3D" id="2.60.40.1180">
    <property type="entry name" value="Golgi alpha-mannosidase II"/>
    <property type="match status" value="1"/>
</dbReference>
<name>I4A0W3_ORNRL</name>
<protein>
    <submittedName>
        <fullName evidence="4">Glycosidase</fullName>
    </submittedName>
</protein>
<evidence type="ECO:0000313" key="5">
    <source>
        <dbReference type="Proteomes" id="UP000006051"/>
    </source>
</evidence>
<evidence type="ECO:0000256" key="2">
    <source>
        <dbReference type="ARBA" id="ARBA00023295"/>
    </source>
</evidence>
<dbReference type="KEGG" id="orh:Ornrh_1424"/>
<dbReference type="Proteomes" id="UP000006051">
    <property type="component" value="Chromosome"/>
</dbReference>
<dbReference type="HOGENOM" id="CLU_006462_6_4_10"/>
<feature type="domain" description="Glycosyl hydrolase family 13 catalytic" evidence="3">
    <location>
        <begin position="24"/>
        <end position="516"/>
    </location>
</feature>
<dbReference type="EMBL" id="CP003283">
    <property type="protein sequence ID" value="AFL97597.1"/>
    <property type="molecule type" value="Genomic_DNA"/>
</dbReference>
<dbReference type="InterPro" id="IPR006047">
    <property type="entry name" value="GH13_cat_dom"/>
</dbReference>
<keyword evidence="1" id="KW-0378">Hydrolase</keyword>
<organism evidence="4 5">
    <name type="scientific">Ornithobacterium rhinotracheale (strain ATCC 51463 / DSM 15997 / CCUG 23171 / CIP 104009 / LMG 9086)</name>
    <dbReference type="NCBI Taxonomy" id="867902"/>
    <lineage>
        <taxon>Bacteria</taxon>
        <taxon>Pseudomonadati</taxon>
        <taxon>Bacteroidota</taxon>
        <taxon>Flavobacteriia</taxon>
        <taxon>Flavobacteriales</taxon>
        <taxon>Weeksellaceae</taxon>
        <taxon>Ornithobacterium</taxon>
    </lineage>
</organism>
<dbReference type="SUPFAM" id="SSF51445">
    <property type="entry name" value="(Trans)glycosidases"/>
    <property type="match status" value="1"/>
</dbReference>
<evidence type="ECO:0000256" key="1">
    <source>
        <dbReference type="ARBA" id="ARBA00022801"/>
    </source>
</evidence>
<dbReference type="PANTHER" id="PTHR10357">
    <property type="entry name" value="ALPHA-AMYLASE FAMILY MEMBER"/>
    <property type="match status" value="1"/>
</dbReference>
<evidence type="ECO:0000259" key="3">
    <source>
        <dbReference type="SMART" id="SM00642"/>
    </source>
</evidence>
<dbReference type="Pfam" id="PF00128">
    <property type="entry name" value="Alpha-amylase"/>
    <property type="match status" value="2"/>
</dbReference>
<keyword evidence="5" id="KW-1185">Reference proteome</keyword>
<dbReference type="STRING" id="867902.Ornrh_1424"/>
<dbReference type="InterPro" id="IPR013780">
    <property type="entry name" value="Glyco_hydro_b"/>
</dbReference>